<dbReference type="AlphaFoldDB" id="A0A1I7W8H9"/>
<dbReference type="WBParaSite" id="Hba_00942">
    <property type="protein sequence ID" value="Hba_00942"/>
    <property type="gene ID" value="Hba_00942"/>
</dbReference>
<name>A0A1I7W8H9_HETBA</name>
<sequence>MVINITLNMDRSNILRKDNLPRRKINVQLINAQRFQPESWSISIEDLKTKHLQDILEGK</sequence>
<evidence type="ECO:0000313" key="2">
    <source>
        <dbReference type="WBParaSite" id="Hba_00942"/>
    </source>
</evidence>
<proteinExistence type="predicted"/>
<accession>A0A1I7W8H9</accession>
<protein>
    <submittedName>
        <fullName evidence="2">DUF104 domain-containing protein</fullName>
    </submittedName>
</protein>
<organism evidence="1 2">
    <name type="scientific">Heterorhabditis bacteriophora</name>
    <name type="common">Entomopathogenic nematode worm</name>
    <dbReference type="NCBI Taxonomy" id="37862"/>
    <lineage>
        <taxon>Eukaryota</taxon>
        <taxon>Metazoa</taxon>
        <taxon>Ecdysozoa</taxon>
        <taxon>Nematoda</taxon>
        <taxon>Chromadorea</taxon>
        <taxon>Rhabditida</taxon>
        <taxon>Rhabditina</taxon>
        <taxon>Rhabditomorpha</taxon>
        <taxon>Strongyloidea</taxon>
        <taxon>Heterorhabditidae</taxon>
        <taxon>Heterorhabditis</taxon>
    </lineage>
</organism>
<dbReference type="Proteomes" id="UP000095283">
    <property type="component" value="Unplaced"/>
</dbReference>
<keyword evidence="1" id="KW-1185">Reference proteome</keyword>
<evidence type="ECO:0000313" key="1">
    <source>
        <dbReference type="Proteomes" id="UP000095283"/>
    </source>
</evidence>
<reference evidence="2" key="1">
    <citation type="submission" date="2016-11" db="UniProtKB">
        <authorList>
            <consortium name="WormBaseParasite"/>
        </authorList>
    </citation>
    <scope>IDENTIFICATION</scope>
</reference>